<reference evidence="9" key="1">
    <citation type="journal article" date="2019" name="Int. J. Syst. Evol. Microbiol.">
        <title>The Global Catalogue of Microorganisms (GCM) 10K type strain sequencing project: providing services to taxonomists for standard genome sequencing and annotation.</title>
        <authorList>
            <consortium name="The Broad Institute Genomics Platform"/>
            <consortium name="The Broad Institute Genome Sequencing Center for Infectious Disease"/>
            <person name="Wu L."/>
            <person name="Ma J."/>
        </authorList>
    </citation>
    <scope>NUCLEOTIDE SEQUENCE [LARGE SCALE GENOMIC DNA]</scope>
    <source>
        <strain evidence="9">JCM 17705</strain>
    </source>
</reference>
<feature type="domain" description="Alpha-L-arabinofuranosidase C-terminal" evidence="7">
    <location>
        <begin position="632"/>
        <end position="804"/>
    </location>
</feature>
<dbReference type="InterPro" id="IPR010720">
    <property type="entry name" value="Alpha-L-AF_C"/>
</dbReference>
<protein>
    <recommendedName>
        <fullName evidence="3">non-reducing end alpha-L-arabinofuranosidase</fullName>
        <ecNumber evidence="3">3.2.1.55</ecNumber>
    </recommendedName>
</protein>
<evidence type="ECO:0000256" key="1">
    <source>
        <dbReference type="ARBA" id="ARBA00001462"/>
    </source>
</evidence>
<keyword evidence="9" id="KW-1185">Reference proteome</keyword>
<dbReference type="SUPFAM" id="SSF51445">
    <property type="entry name" value="(Trans)glycosidases"/>
    <property type="match status" value="1"/>
</dbReference>
<evidence type="ECO:0000256" key="3">
    <source>
        <dbReference type="ARBA" id="ARBA00012670"/>
    </source>
</evidence>
<dbReference type="SMART" id="SM00813">
    <property type="entry name" value="Alpha-L-AF_C"/>
    <property type="match status" value="1"/>
</dbReference>
<evidence type="ECO:0000256" key="2">
    <source>
        <dbReference type="ARBA" id="ARBA00007186"/>
    </source>
</evidence>
<keyword evidence="4" id="KW-0732">Signal</keyword>
<evidence type="ECO:0000256" key="6">
    <source>
        <dbReference type="ARBA" id="ARBA00023180"/>
    </source>
</evidence>
<evidence type="ECO:0000256" key="4">
    <source>
        <dbReference type="ARBA" id="ARBA00022729"/>
    </source>
</evidence>
<dbReference type="InterPro" id="IPR008979">
    <property type="entry name" value="Galactose-bd-like_sf"/>
</dbReference>
<accession>A0ABP8GEH5</accession>
<proteinExistence type="inferred from homology"/>
<dbReference type="InterPro" id="IPR055235">
    <property type="entry name" value="ASD1_cat"/>
</dbReference>
<dbReference type="Pfam" id="PF06964">
    <property type="entry name" value="Alpha-L-AF_C"/>
    <property type="match status" value="1"/>
</dbReference>
<dbReference type="InterPro" id="IPR013780">
    <property type="entry name" value="Glyco_hydro_b"/>
</dbReference>
<dbReference type="PANTHER" id="PTHR31776">
    <property type="entry name" value="ALPHA-L-ARABINOFURANOSIDASE 1"/>
    <property type="match status" value="1"/>
</dbReference>
<dbReference type="EMBL" id="BAABFT010000005">
    <property type="protein sequence ID" value="GAA4322634.1"/>
    <property type="molecule type" value="Genomic_DNA"/>
</dbReference>
<evidence type="ECO:0000313" key="9">
    <source>
        <dbReference type="Proteomes" id="UP001500582"/>
    </source>
</evidence>
<keyword evidence="6" id="KW-0325">Glycoprotein</keyword>
<dbReference type="RefSeq" id="WP_345211227.1">
    <property type="nucleotide sequence ID" value="NZ_BAABFT010000005.1"/>
</dbReference>
<dbReference type="InterPro" id="IPR010496">
    <property type="entry name" value="AL/BT2_dom"/>
</dbReference>
<comment type="caution">
    <text evidence="8">The sequence shown here is derived from an EMBL/GenBank/DDBJ whole genome shotgun (WGS) entry which is preliminary data.</text>
</comment>
<dbReference type="InterPro" id="IPR051563">
    <property type="entry name" value="Glycosyl_Hydrolase_51"/>
</dbReference>
<dbReference type="Gene3D" id="2.60.120.260">
    <property type="entry name" value="Galactose-binding domain-like"/>
    <property type="match status" value="1"/>
</dbReference>
<dbReference type="InterPro" id="IPR017853">
    <property type="entry name" value="GH"/>
</dbReference>
<dbReference type="Gene3D" id="3.20.20.80">
    <property type="entry name" value="Glycosidases"/>
    <property type="match status" value="1"/>
</dbReference>
<sequence>MPPRNRLLKNIIYTIILIQPLVVFGQRAHIAVNAAQVLNNIPANLYGSCIEDVNHEIYGGLYDQRIFGESFEEPKPNPSFKNWTVYDGNWTQTNDGIKVNGGPGFKLVNNKPLTGDYTLQVQLKFIKTGLNAGLLLNVDKAGMGADNFYGYEVSIDARRQMLVLGKHLNNWIPVKEEKININGSDWTTLKVAVNGNKLSVYLNDAKEPALVYTDEKQPFPAGKIALRTFDAEVEYRSLMVTQGSKTEKLSFEAAPVPAVSSAWDGFNTTQSGSFSIDTEHAFNGSQSQVIVHEGGSGIIGVANSSLNRWGIALRKGQTFAGSIYLKAQNLQGPVTVALQSADGRKVYALQNIANISSTWKAYQFRLTSNTTDPKARFAFYIAKKGKLWADQITLMTTGKDQFKGLPLRADIAVKMQQQGLNFVRYGGTMVNAPGYRFKKMIGERSKRPPYKGHWYPYSTNGFGIEDFLQFCEAAGFEAAFAINIEETPQDAADMVEYLKGSINTTWGKKRAQNGHPQPYKVKYFEIGNEEVIFNGDNAAEYDHYIERFTILHKAMHAKDASIKFINSAWWRPGSANMERVFKALNGKADYWDLHTDADAPNSGLKVDSTLTNMQALFKKWVPDYKMKCAIFEENGGRHDLGRALGHATTLNAVRRHGDFVLTSCAANALQALGQNDNGWDQGQIFYTPSQVWGMPPFYSQQMAARNHQPLRISSDVDKGLDVTATLSSDGKTLVIHIVNPSNQTIQTDLQIAGFKNRKPTAKVSLLSGAVNAENTPEHPDLISTKTNDHIFNGDLIQHDLPANSYTILRFER</sequence>
<gene>
    <name evidence="8" type="ORF">GCM10023149_23100</name>
</gene>
<comment type="similarity">
    <text evidence="2">Belongs to the glycosyl hydrolase 51 family.</text>
</comment>
<dbReference type="EC" id="3.2.1.55" evidence="3"/>
<evidence type="ECO:0000256" key="5">
    <source>
        <dbReference type="ARBA" id="ARBA00022801"/>
    </source>
</evidence>
<evidence type="ECO:0000259" key="7">
    <source>
        <dbReference type="SMART" id="SM00813"/>
    </source>
</evidence>
<dbReference type="Gene3D" id="2.60.40.1180">
    <property type="entry name" value="Golgi alpha-mannosidase II"/>
    <property type="match status" value="1"/>
</dbReference>
<dbReference type="Pfam" id="PF06439">
    <property type="entry name" value="3keto-disac_hyd"/>
    <property type="match status" value="1"/>
</dbReference>
<comment type="catalytic activity">
    <reaction evidence="1">
        <text>Hydrolysis of terminal non-reducing alpha-L-arabinofuranoside residues in alpha-L-arabinosides.</text>
        <dbReference type="EC" id="3.2.1.55"/>
    </reaction>
</comment>
<organism evidence="8 9">
    <name type="scientific">Mucilaginibacter gynuensis</name>
    <dbReference type="NCBI Taxonomy" id="1302236"/>
    <lineage>
        <taxon>Bacteria</taxon>
        <taxon>Pseudomonadati</taxon>
        <taxon>Bacteroidota</taxon>
        <taxon>Sphingobacteriia</taxon>
        <taxon>Sphingobacteriales</taxon>
        <taxon>Sphingobacteriaceae</taxon>
        <taxon>Mucilaginibacter</taxon>
    </lineage>
</organism>
<keyword evidence="5" id="KW-0378">Hydrolase</keyword>
<evidence type="ECO:0000313" key="8">
    <source>
        <dbReference type="EMBL" id="GAA4322634.1"/>
    </source>
</evidence>
<name>A0ABP8GEH5_9SPHI</name>
<dbReference type="Pfam" id="PF22848">
    <property type="entry name" value="ASD1_dom"/>
    <property type="match status" value="1"/>
</dbReference>
<dbReference type="Gene3D" id="2.60.120.560">
    <property type="entry name" value="Exo-inulinase, domain 1"/>
    <property type="match status" value="1"/>
</dbReference>
<dbReference type="SUPFAM" id="SSF49785">
    <property type="entry name" value="Galactose-binding domain-like"/>
    <property type="match status" value="1"/>
</dbReference>
<dbReference type="SUPFAM" id="SSF51011">
    <property type="entry name" value="Glycosyl hydrolase domain"/>
    <property type="match status" value="1"/>
</dbReference>
<dbReference type="Proteomes" id="UP001500582">
    <property type="component" value="Unassembled WGS sequence"/>
</dbReference>
<dbReference type="PANTHER" id="PTHR31776:SF0">
    <property type="entry name" value="ALPHA-L-ARABINOFURANOSIDASE 1"/>
    <property type="match status" value="1"/>
</dbReference>